<protein>
    <recommendedName>
        <fullName evidence="2">YHYH domain-containing protein</fullName>
    </recommendedName>
</protein>
<comment type="caution">
    <text evidence="3">The sequence shown here is derived from an EMBL/GenBank/DDBJ whole genome shotgun (WGS) entry which is preliminary data.</text>
</comment>
<organism evidence="3 4">
    <name type="scientific">Blastopirellula marina</name>
    <dbReference type="NCBI Taxonomy" id="124"/>
    <lineage>
        <taxon>Bacteria</taxon>
        <taxon>Pseudomonadati</taxon>
        <taxon>Planctomycetota</taxon>
        <taxon>Planctomycetia</taxon>
        <taxon>Pirellulales</taxon>
        <taxon>Pirellulaceae</taxon>
        <taxon>Blastopirellula</taxon>
    </lineage>
</organism>
<gene>
    <name evidence="3" type="ORF">C5Y83_13225</name>
</gene>
<accession>A0A2S8FQL6</accession>
<dbReference type="EMBL" id="PUHY01000010">
    <property type="protein sequence ID" value="PQO34475.1"/>
    <property type="molecule type" value="Genomic_DNA"/>
</dbReference>
<name>A0A2S8FQL6_9BACT</name>
<feature type="region of interest" description="Disordered" evidence="1">
    <location>
        <begin position="297"/>
        <end position="331"/>
    </location>
</feature>
<dbReference type="InterPro" id="IPR025924">
    <property type="entry name" value="YHYH_dom"/>
</dbReference>
<evidence type="ECO:0000259" key="2">
    <source>
        <dbReference type="Pfam" id="PF14240"/>
    </source>
</evidence>
<feature type="domain" description="YHYH" evidence="2">
    <location>
        <begin position="102"/>
        <end position="299"/>
    </location>
</feature>
<reference evidence="3 4" key="1">
    <citation type="submission" date="2018-02" db="EMBL/GenBank/DDBJ databases">
        <title>Comparative genomes isolates from brazilian mangrove.</title>
        <authorList>
            <person name="Araujo J.E."/>
            <person name="Taketani R.G."/>
            <person name="Silva M.C.P."/>
            <person name="Loureco M.V."/>
            <person name="Andreote F.D."/>
        </authorList>
    </citation>
    <scope>NUCLEOTIDE SEQUENCE [LARGE SCALE GENOMIC DNA]</scope>
    <source>
        <strain evidence="3 4">Hex-1 MGV</strain>
    </source>
</reference>
<dbReference type="Proteomes" id="UP000238322">
    <property type="component" value="Unassembled WGS sequence"/>
</dbReference>
<evidence type="ECO:0000313" key="3">
    <source>
        <dbReference type="EMBL" id="PQO34475.1"/>
    </source>
</evidence>
<dbReference type="Pfam" id="PF14240">
    <property type="entry name" value="YHYH"/>
    <property type="match status" value="1"/>
</dbReference>
<proteinExistence type="predicted"/>
<evidence type="ECO:0000313" key="4">
    <source>
        <dbReference type="Proteomes" id="UP000238322"/>
    </source>
</evidence>
<evidence type="ECO:0000256" key="1">
    <source>
        <dbReference type="SAM" id="MobiDB-lite"/>
    </source>
</evidence>
<dbReference type="AlphaFoldDB" id="A0A2S8FQL6"/>
<sequence length="331" mass="35812">MPTGAPTVRKFHLVLIGLLSVALGSAPMLAQFVPRMRQHLVNQARALSLIPANQKAPGKNQISIEVVGDQRVIRANGIPDHLTGAFPNRGNPNPIAAQQYVFRIPAEPKMAEQITPLRMQDFGIGVNGVPFDPGAAEWYQGNPRGGWQYEALSGAVVLGIDANHAHVQPTGAYHYHGLPTDLLKSLGVKQGQHSPIVGWAADGFPIYALYGFQDANKAESPIVELKSSYRLKKGRRPGGEGNPGGSYDGTFLADYEFVKGAGDLDECNGRFAVTPDFPEGSYAYYLTNQWPVIPRNYRGTPSSDFERGPRSGGGPGRRLPPRGFGPPPPRR</sequence>
<dbReference type="OrthoDB" id="9796530at2"/>